<sequence length="204" mass="23260">MPEQELGQRAAARAHQKRDQDQEQHSEDEDKEQLEARQRKDMDMNSCTPIAFEADLLAERTLFLVARSSSYAALIAGKHHMFWIQVQGASTNRRADPSTWARDCRRAASYVFACSRKSYHHRRLREGEEQRRLRRYTPLGAEKYELGPMYTFDNLALGSKADDYVGVVNTMKGNPCEDPVTPLILGTAPLLLHVCHSYEADDSC</sequence>
<keyword evidence="3" id="KW-1185">Reference proteome</keyword>
<protein>
    <submittedName>
        <fullName evidence="2">Uncharacterized protein</fullName>
    </submittedName>
</protein>
<evidence type="ECO:0000256" key="1">
    <source>
        <dbReference type="SAM" id="MobiDB-lite"/>
    </source>
</evidence>
<gene>
    <name evidence="2" type="ORF">PHYSODRAFT_251972</name>
</gene>
<name>G5ABE1_PHYSP</name>
<dbReference type="EMBL" id="JH159163">
    <property type="protein sequence ID" value="EGZ06666.1"/>
    <property type="molecule type" value="Genomic_DNA"/>
</dbReference>
<reference evidence="2 3" key="1">
    <citation type="journal article" date="2006" name="Science">
        <title>Phytophthora genome sequences uncover evolutionary origins and mechanisms of pathogenesis.</title>
        <authorList>
            <person name="Tyler B.M."/>
            <person name="Tripathy S."/>
            <person name="Zhang X."/>
            <person name="Dehal P."/>
            <person name="Jiang R.H."/>
            <person name="Aerts A."/>
            <person name="Arredondo F.D."/>
            <person name="Baxter L."/>
            <person name="Bensasson D."/>
            <person name="Beynon J.L."/>
            <person name="Chapman J."/>
            <person name="Damasceno C.M."/>
            <person name="Dorrance A.E."/>
            <person name="Dou D."/>
            <person name="Dickerman A.W."/>
            <person name="Dubchak I.L."/>
            <person name="Garbelotto M."/>
            <person name="Gijzen M."/>
            <person name="Gordon S.G."/>
            <person name="Govers F."/>
            <person name="Grunwald N.J."/>
            <person name="Huang W."/>
            <person name="Ivors K.L."/>
            <person name="Jones R.W."/>
            <person name="Kamoun S."/>
            <person name="Krampis K."/>
            <person name="Lamour K.H."/>
            <person name="Lee M.K."/>
            <person name="McDonald W.H."/>
            <person name="Medina M."/>
            <person name="Meijer H.J."/>
            <person name="Nordberg E.K."/>
            <person name="Maclean D.J."/>
            <person name="Ospina-Giraldo M.D."/>
            <person name="Morris P.F."/>
            <person name="Phuntumart V."/>
            <person name="Putnam N.H."/>
            <person name="Rash S."/>
            <person name="Rose J.K."/>
            <person name="Sakihama Y."/>
            <person name="Salamov A.A."/>
            <person name="Savidor A."/>
            <person name="Scheuring C.F."/>
            <person name="Smith B.M."/>
            <person name="Sobral B.W."/>
            <person name="Terry A."/>
            <person name="Torto-Alalibo T.A."/>
            <person name="Win J."/>
            <person name="Xu Z."/>
            <person name="Zhang H."/>
            <person name="Grigoriev I.V."/>
            <person name="Rokhsar D.S."/>
            <person name="Boore J.L."/>
        </authorList>
    </citation>
    <scope>NUCLEOTIDE SEQUENCE [LARGE SCALE GENOMIC DNA]</scope>
    <source>
        <strain evidence="2 3">P6497</strain>
    </source>
</reference>
<evidence type="ECO:0000313" key="2">
    <source>
        <dbReference type="EMBL" id="EGZ06666.1"/>
    </source>
</evidence>
<accession>G5ABE1</accession>
<feature type="region of interest" description="Disordered" evidence="1">
    <location>
        <begin position="1"/>
        <end position="42"/>
    </location>
</feature>
<dbReference type="KEGG" id="psoj:PHYSODRAFT_251972"/>
<dbReference type="AlphaFoldDB" id="G5ABE1"/>
<dbReference type="Proteomes" id="UP000002640">
    <property type="component" value="Unassembled WGS sequence"/>
</dbReference>
<dbReference type="RefSeq" id="XP_009537430.1">
    <property type="nucleotide sequence ID" value="XM_009539135.1"/>
</dbReference>
<dbReference type="InParanoid" id="G5ABE1"/>
<feature type="compositionally biased region" description="Basic and acidic residues" evidence="1">
    <location>
        <begin position="33"/>
        <end position="42"/>
    </location>
</feature>
<evidence type="ECO:0000313" key="3">
    <source>
        <dbReference type="Proteomes" id="UP000002640"/>
    </source>
</evidence>
<proteinExistence type="predicted"/>
<organism evidence="2 3">
    <name type="scientific">Phytophthora sojae (strain P6497)</name>
    <name type="common">Soybean stem and root rot agent</name>
    <name type="synonym">Phytophthora megasperma f. sp. glycines</name>
    <dbReference type="NCBI Taxonomy" id="1094619"/>
    <lineage>
        <taxon>Eukaryota</taxon>
        <taxon>Sar</taxon>
        <taxon>Stramenopiles</taxon>
        <taxon>Oomycota</taxon>
        <taxon>Peronosporomycetes</taxon>
        <taxon>Peronosporales</taxon>
        <taxon>Peronosporaceae</taxon>
        <taxon>Phytophthora</taxon>
    </lineage>
</organism>
<dbReference type="GeneID" id="20638218"/>